<organism evidence="14 15">
    <name type="scientific">Berkelbacteria bacterium GW2011_GWE1_39_12</name>
    <dbReference type="NCBI Taxonomy" id="1618337"/>
    <lineage>
        <taxon>Bacteria</taxon>
        <taxon>Candidatus Berkelbacteria</taxon>
    </lineage>
</organism>
<keyword evidence="7 10" id="KW-0067">ATP-binding</keyword>
<dbReference type="Gene3D" id="3.40.50.300">
    <property type="entry name" value="P-loop containing nucleotide triphosphate hydrolases"/>
    <property type="match status" value="1"/>
</dbReference>
<reference evidence="14 15" key="1">
    <citation type="journal article" date="2015" name="Nature">
        <title>rRNA introns, odd ribosomes, and small enigmatic genomes across a large radiation of phyla.</title>
        <authorList>
            <person name="Brown C.T."/>
            <person name="Hug L.A."/>
            <person name="Thomas B.C."/>
            <person name="Sharon I."/>
            <person name="Castelle C.J."/>
            <person name="Singh A."/>
            <person name="Wilkins M.J."/>
            <person name="Williams K.H."/>
            <person name="Banfield J.F."/>
        </authorList>
    </citation>
    <scope>NUCLEOTIDE SEQUENCE [LARGE SCALE GENOMIC DNA]</scope>
</reference>
<feature type="region of interest" description="Interaction with substrate tRNA" evidence="10">
    <location>
        <begin position="41"/>
        <end position="44"/>
    </location>
</feature>
<keyword evidence="4 10" id="KW-0808">Transferase</keyword>
<dbReference type="KEGG" id="bbgw:UT28_C0001G0661"/>
<evidence type="ECO:0000256" key="11">
    <source>
        <dbReference type="RuleBase" id="RU003783"/>
    </source>
</evidence>
<evidence type="ECO:0000313" key="15">
    <source>
        <dbReference type="Proteomes" id="UP000035648"/>
    </source>
</evidence>
<dbReference type="PANTHER" id="PTHR11088">
    <property type="entry name" value="TRNA DIMETHYLALLYLTRANSFERASE"/>
    <property type="match status" value="1"/>
</dbReference>
<evidence type="ECO:0000256" key="10">
    <source>
        <dbReference type="HAMAP-Rule" id="MF_00185"/>
    </source>
</evidence>
<dbReference type="Proteomes" id="UP000035648">
    <property type="component" value="Chromosome"/>
</dbReference>
<protein>
    <recommendedName>
        <fullName evidence="10">tRNA dimethylallyltransferase</fullName>
        <ecNumber evidence="10">2.5.1.75</ecNumber>
    </recommendedName>
    <alternativeName>
        <fullName evidence="10">Dimethylallyl diphosphate:tRNA dimethylallyltransferase</fullName>
        <shortName evidence="10">DMAPP:tRNA dimethylallyltransferase</shortName>
        <shortName evidence="10">DMATase</shortName>
    </alternativeName>
    <alternativeName>
        <fullName evidence="10">Isopentenyl-diphosphate:tRNA isopentenyltransferase</fullName>
        <shortName evidence="10">IPP transferase</shortName>
        <shortName evidence="10">IPPT</shortName>
        <shortName evidence="10">IPTase</shortName>
    </alternativeName>
</protein>
<comment type="caution">
    <text evidence="10">Lacks conserved residue(s) required for the propagation of feature annotation.</text>
</comment>
<dbReference type="EC" id="2.5.1.75" evidence="10"/>
<sequence>MQEYKNKLKKVIAIIGPTGSGKTSWAKALAKKFNGKVISVDSRQIYKGMDIGTAKDKTFPQDLIDIVNPDESYTVSDYQKAATELINGYLKVKSLPILVGGTGLYMESVLYGFVLPELKEQSEKLREDLGKLTDVELYKKLQEIDFEASKKIDPRNKRRVIRALEVTILSGKPFSAQQKKLKPKFDSLIIGIKTDRETLYSKIDARVDQMIKEGLVEEVRKLADKYRKDLPAFNTIGYKEIFEYISANEIPRQSQLGHISATEIPRQDNLGYLSGKQTLKEAIEKIKNNTHAYVRRQDTWFNRDKNIHWVDDLSQAEKLIEKFLKK</sequence>
<accession>A0A0G4B4C6</accession>
<dbReference type="HAMAP" id="MF_00185">
    <property type="entry name" value="IPP_trans"/>
    <property type="match status" value="1"/>
</dbReference>
<proteinExistence type="inferred from homology"/>
<evidence type="ECO:0000256" key="8">
    <source>
        <dbReference type="ARBA" id="ARBA00022842"/>
    </source>
</evidence>
<dbReference type="PANTHER" id="PTHR11088:SF60">
    <property type="entry name" value="TRNA DIMETHYLALLYLTRANSFERASE"/>
    <property type="match status" value="1"/>
</dbReference>
<evidence type="ECO:0000256" key="7">
    <source>
        <dbReference type="ARBA" id="ARBA00022840"/>
    </source>
</evidence>
<gene>
    <name evidence="10" type="primary">miaA</name>
    <name evidence="14" type="ORF">UT28_C0001G0661</name>
</gene>
<evidence type="ECO:0000256" key="2">
    <source>
        <dbReference type="ARBA" id="ARBA00003213"/>
    </source>
</evidence>
<dbReference type="SUPFAM" id="SSF52540">
    <property type="entry name" value="P-loop containing nucleoside triphosphate hydrolases"/>
    <property type="match status" value="2"/>
</dbReference>
<evidence type="ECO:0000256" key="13">
    <source>
        <dbReference type="RuleBase" id="RU003785"/>
    </source>
</evidence>
<name>A0A0G4B4C6_9BACT</name>
<dbReference type="GO" id="GO:0052381">
    <property type="term" value="F:tRNA dimethylallyltransferase activity"/>
    <property type="evidence" value="ECO:0007669"/>
    <property type="project" value="UniProtKB-UniRule"/>
</dbReference>
<feature type="binding site" evidence="10">
    <location>
        <begin position="16"/>
        <end position="23"/>
    </location>
    <ligand>
        <name>ATP</name>
        <dbReference type="ChEBI" id="CHEBI:30616"/>
    </ligand>
</feature>
<feature type="site" description="Interaction with substrate tRNA" evidence="10">
    <location>
        <position position="126"/>
    </location>
</feature>
<evidence type="ECO:0000313" key="14">
    <source>
        <dbReference type="EMBL" id="AKM82460.1"/>
    </source>
</evidence>
<evidence type="ECO:0000256" key="12">
    <source>
        <dbReference type="RuleBase" id="RU003784"/>
    </source>
</evidence>
<dbReference type="Pfam" id="PF01715">
    <property type="entry name" value="IPPT"/>
    <property type="match status" value="1"/>
</dbReference>
<keyword evidence="5 10" id="KW-0819">tRNA processing</keyword>
<comment type="function">
    <text evidence="2 10 12">Catalyzes the transfer of a dimethylallyl group onto the adenine at position 37 in tRNAs that read codons beginning with uridine, leading to the formation of N6-(dimethylallyl)adenosine (i(6)A).</text>
</comment>
<evidence type="ECO:0000256" key="1">
    <source>
        <dbReference type="ARBA" id="ARBA00001946"/>
    </source>
</evidence>
<feature type="binding site" evidence="10">
    <location>
        <begin position="18"/>
        <end position="23"/>
    </location>
    <ligand>
        <name>substrate</name>
    </ligand>
</feature>
<dbReference type="NCBIfam" id="TIGR00174">
    <property type="entry name" value="miaA"/>
    <property type="match status" value="1"/>
</dbReference>
<evidence type="ECO:0000256" key="9">
    <source>
        <dbReference type="ARBA" id="ARBA00049563"/>
    </source>
</evidence>
<comment type="subunit">
    <text evidence="10">Monomer.</text>
</comment>
<dbReference type="Gene3D" id="1.10.20.140">
    <property type="match status" value="1"/>
</dbReference>
<dbReference type="InterPro" id="IPR039657">
    <property type="entry name" value="Dimethylallyltransferase"/>
</dbReference>
<dbReference type="GO" id="GO:0006400">
    <property type="term" value="P:tRNA modification"/>
    <property type="evidence" value="ECO:0007669"/>
    <property type="project" value="TreeGrafter"/>
</dbReference>
<dbReference type="STRING" id="1618337.UT28_C0001G0661"/>
<evidence type="ECO:0000256" key="3">
    <source>
        <dbReference type="ARBA" id="ARBA00005842"/>
    </source>
</evidence>
<dbReference type="GO" id="GO:0005524">
    <property type="term" value="F:ATP binding"/>
    <property type="evidence" value="ECO:0007669"/>
    <property type="project" value="UniProtKB-UniRule"/>
</dbReference>
<dbReference type="EMBL" id="CP011213">
    <property type="protein sequence ID" value="AKM82460.1"/>
    <property type="molecule type" value="Genomic_DNA"/>
</dbReference>
<dbReference type="AlphaFoldDB" id="A0A0G4B4C6"/>
<comment type="similarity">
    <text evidence="3 10 13">Belongs to the IPP transferase family.</text>
</comment>
<dbReference type="PATRIC" id="fig|1618337.4.peg.664"/>
<keyword evidence="8 10" id="KW-0460">Magnesium</keyword>
<comment type="cofactor">
    <cofactor evidence="1 10">
        <name>Mg(2+)</name>
        <dbReference type="ChEBI" id="CHEBI:18420"/>
    </cofactor>
</comment>
<feature type="site" description="Interaction with substrate tRNA" evidence="10">
    <location>
        <position position="102"/>
    </location>
</feature>
<evidence type="ECO:0000256" key="5">
    <source>
        <dbReference type="ARBA" id="ARBA00022694"/>
    </source>
</evidence>
<evidence type="ECO:0000256" key="6">
    <source>
        <dbReference type="ARBA" id="ARBA00022741"/>
    </source>
</evidence>
<dbReference type="InterPro" id="IPR027417">
    <property type="entry name" value="P-loop_NTPase"/>
</dbReference>
<keyword evidence="6 10" id="KW-0547">Nucleotide-binding</keyword>
<dbReference type="InterPro" id="IPR018022">
    <property type="entry name" value="IPT"/>
</dbReference>
<evidence type="ECO:0000256" key="4">
    <source>
        <dbReference type="ARBA" id="ARBA00022679"/>
    </source>
</evidence>
<comment type="catalytic activity">
    <reaction evidence="9 10 11">
        <text>adenosine(37) in tRNA + dimethylallyl diphosphate = N(6)-dimethylallyladenosine(37) in tRNA + diphosphate</text>
        <dbReference type="Rhea" id="RHEA:26482"/>
        <dbReference type="Rhea" id="RHEA-COMP:10162"/>
        <dbReference type="Rhea" id="RHEA-COMP:10375"/>
        <dbReference type="ChEBI" id="CHEBI:33019"/>
        <dbReference type="ChEBI" id="CHEBI:57623"/>
        <dbReference type="ChEBI" id="CHEBI:74411"/>
        <dbReference type="ChEBI" id="CHEBI:74415"/>
        <dbReference type="EC" id="2.5.1.75"/>
    </reaction>
</comment>